<dbReference type="Proteomes" id="UP000033423">
    <property type="component" value="Unassembled WGS sequence"/>
</dbReference>
<evidence type="ECO:0000313" key="2">
    <source>
        <dbReference type="Proteomes" id="UP000033423"/>
    </source>
</evidence>
<proteinExistence type="predicted"/>
<protein>
    <submittedName>
        <fullName evidence="1">Uncharacterized protein</fullName>
    </submittedName>
</protein>
<reference evidence="1 2" key="1">
    <citation type="submission" date="2015-02" db="EMBL/GenBank/DDBJ databases">
        <title>Single-cell genomics of uncultivated deep-branching MTB reveals a conserved set of magnetosome genes.</title>
        <authorList>
            <person name="Kolinko S."/>
            <person name="Richter M."/>
            <person name="Glockner F.O."/>
            <person name="Brachmann A."/>
            <person name="Schuler D."/>
        </authorList>
    </citation>
    <scope>NUCLEOTIDE SEQUENCE [LARGE SCALE GENOMIC DNA]</scope>
    <source>
        <strain evidence="1">TM-1</strain>
    </source>
</reference>
<gene>
    <name evidence="1" type="ORF">MBAV_004167</name>
</gene>
<organism evidence="1 2">
    <name type="scientific">Candidatus Magnetobacterium bavaricum</name>
    <dbReference type="NCBI Taxonomy" id="29290"/>
    <lineage>
        <taxon>Bacteria</taxon>
        <taxon>Pseudomonadati</taxon>
        <taxon>Nitrospirota</taxon>
        <taxon>Thermodesulfovibrionia</taxon>
        <taxon>Thermodesulfovibrionales</taxon>
        <taxon>Candidatus Magnetobacteriaceae</taxon>
        <taxon>Candidatus Magnetobacterium</taxon>
    </lineage>
</organism>
<name>A0A0F3GNS7_9BACT</name>
<sequence>MQIEDKHWLDLLESLPEWITKIQEEHESMKDRINVIYDLLINKAIEKKVSHDR</sequence>
<keyword evidence="2" id="KW-1185">Reference proteome</keyword>
<comment type="caution">
    <text evidence="1">The sequence shown here is derived from an EMBL/GenBank/DDBJ whole genome shotgun (WGS) entry which is preliminary data.</text>
</comment>
<evidence type="ECO:0000313" key="1">
    <source>
        <dbReference type="EMBL" id="KJU83639.1"/>
    </source>
</evidence>
<dbReference type="EMBL" id="LACI01001806">
    <property type="protein sequence ID" value="KJU83639.1"/>
    <property type="molecule type" value="Genomic_DNA"/>
</dbReference>
<dbReference type="AlphaFoldDB" id="A0A0F3GNS7"/>
<accession>A0A0F3GNS7</accession>